<dbReference type="AlphaFoldDB" id="A0AAC9JS73"/>
<dbReference type="InterPro" id="IPR022300">
    <property type="entry name" value="PPK2-rel_1"/>
</dbReference>
<evidence type="ECO:0000256" key="5">
    <source>
        <dbReference type="ARBA" id="ARBA00024500"/>
    </source>
</evidence>
<dbReference type="SUPFAM" id="SSF52540">
    <property type="entry name" value="P-loop containing nucleoside triphosphate hydrolases"/>
    <property type="match status" value="1"/>
</dbReference>
<dbReference type="InterPro" id="IPR022488">
    <property type="entry name" value="PPK2-related"/>
</dbReference>
<dbReference type="EMBL" id="CP018095">
    <property type="protein sequence ID" value="APF37419.1"/>
    <property type="molecule type" value="Genomic_DNA"/>
</dbReference>
<dbReference type="InterPro" id="IPR027417">
    <property type="entry name" value="P-loop_NTPase"/>
</dbReference>
<evidence type="ECO:0000256" key="1">
    <source>
        <dbReference type="ARBA" id="ARBA00009924"/>
    </source>
</evidence>
<protein>
    <recommendedName>
        <fullName evidence="6">Polyphosphate kinase-2-related domain-containing protein</fullName>
    </recommendedName>
</protein>
<dbReference type="PIRSF" id="PIRSF028756">
    <property type="entry name" value="PPK2_prd"/>
    <property type="match status" value="1"/>
</dbReference>
<sequence>MPDIDAFLAPFRITDGSKFRLSKHDPRDTNGFDISKAAAKAKLDEGISHMREMQEKLFAQNEWSILLIFQAMDAAGKDGAIKHVMSGINPQGCQVHPFKAPSDEELDHDFLWRTTCRLPERGRIGIFNRSYYEEVLVVRVHPEILARQRLPTRLVTGSIWDERLKDIRLFEDYLSRNGTKVLKFFLNVSKEEQKKRLIARIDDPSKNWKFDVKDVDERQHWDAYMQAYEAAIRATATEQAPWYVVPADDKWFTRVTVMAAIISEMRKLDLAFPLVSAATREKLAGIRKALDND</sequence>
<comment type="catalytic activity">
    <reaction evidence="5">
        <text>[phosphate](n) + ATP = [phosphate](n+1) + ADP</text>
        <dbReference type="Rhea" id="RHEA:19573"/>
        <dbReference type="Rhea" id="RHEA-COMP:9859"/>
        <dbReference type="Rhea" id="RHEA-COMP:14280"/>
        <dbReference type="ChEBI" id="CHEBI:16838"/>
        <dbReference type="ChEBI" id="CHEBI:30616"/>
        <dbReference type="ChEBI" id="CHEBI:456216"/>
    </reaction>
    <physiologicalReaction direction="right-to-left" evidence="5">
        <dbReference type="Rhea" id="RHEA:19575"/>
    </physiologicalReaction>
</comment>
<evidence type="ECO:0000256" key="3">
    <source>
        <dbReference type="ARBA" id="ARBA00022777"/>
    </source>
</evidence>
<dbReference type="InterPro" id="IPR016898">
    <property type="entry name" value="Polyphosphate_phosphotransfera"/>
</dbReference>
<dbReference type="KEGG" id="cdq:BOQ54_08815"/>
<dbReference type="Gene3D" id="3.40.50.300">
    <property type="entry name" value="P-loop containing nucleotide triphosphate hydrolases"/>
    <property type="match status" value="1"/>
</dbReference>
<keyword evidence="2" id="KW-0808">Transferase</keyword>
<keyword evidence="3" id="KW-0418">Kinase</keyword>
<evidence type="ECO:0000313" key="7">
    <source>
        <dbReference type="EMBL" id="APF37419.1"/>
    </source>
</evidence>
<reference evidence="7 8" key="1">
    <citation type="submission" date="2016-11" db="EMBL/GenBank/DDBJ databases">
        <title>Complete genome sequence of the aerobically denitrifying bacterium Chelatococcus daeguensis TAD1.</title>
        <authorList>
            <person name="Yang Y."/>
            <person name="Huang S."/>
            <person name="Lin E."/>
        </authorList>
    </citation>
    <scope>NUCLEOTIDE SEQUENCE [LARGE SCALE GENOMIC DNA]</scope>
    <source>
        <strain evidence="7 8">TAD1</strain>
    </source>
</reference>
<dbReference type="GO" id="GO:0006797">
    <property type="term" value="P:polyphosphate metabolic process"/>
    <property type="evidence" value="ECO:0007669"/>
    <property type="project" value="InterPro"/>
</dbReference>
<gene>
    <name evidence="7" type="ORF">BOQ54_08815</name>
</gene>
<organism evidence="7 8">
    <name type="scientific">Chelatococcus daeguensis</name>
    <dbReference type="NCBI Taxonomy" id="444444"/>
    <lineage>
        <taxon>Bacteria</taxon>
        <taxon>Pseudomonadati</taxon>
        <taxon>Pseudomonadota</taxon>
        <taxon>Alphaproteobacteria</taxon>
        <taxon>Hyphomicrobiales</taxon>
        <taxon>Chelatococcaceae</taxon>
        <taxon>Chelatococcus</taxon>
    </lineage>
</organism>
<accession>A0AAC9JS73</accession>
<proteinExistence type="inferred from homology"/>
<dbReference type="Proteomes" id="UP000182703">
    <property type="component" value="Chromosome"/>
</dbReference>
<name>A0AAC9JS73_9HYPH</name>
<dbReference type="RefSeq" id="WP_055458386.1">
    <property type="nucleotide sequence ID" value="NZ_CP018095.1"/>
</dbReference>
<evidence type="ECO:0000256" key="2">
    <source>
        <dbReference type="ARBA" id="ARBA00022679"/>
    </source>
</evidence>
<keyword evidence="8" id="KW-1185">Reference proteome</keyword>
<dbReference type="Pfam" id="PF03976">
    <property type="entry name" value="PPK2"/>
    <property type="match status" value="1"/>
</dbReference>
<comment type="similarity">
    <text evidence="1">Belongs to the polyphosphate kinase 2 (PPK2) family. Class I subfamily.</text>
</comment>
<dbReference type="GO" id="GO:0008976">
    <property type="term" value="F:polyphosphate kinase activity"/>
    <property type="evidence" value="ECO:0007669"/>
    <property type="project" value="InterPro"/>
</dbReference>
<feature type="domain" description="Polyphosphate kinase-2-related" evidence="6">
    <location>
        <begin position="34"/>
        <end position="267"/>
    </location>
</feature>
<evidence type="ECO:0000256" key="4">
    <source>
        <dbReference type="ARBA" id="ARBA00023310"/>
    </source>
</evidence>
<evidence type="ECO:0000259" key="6">
    <source>
        <dbReference type="Pfam" id="PF03976"/>
    </source>
</evidence>
<dbReference type="NCBIfam" id="TIGR03709">
    <property type="entry name" value="PPK2_rel_1"/>
    <property type="match status" value="1"/>
</dbReference>
<keyword evidence="4" id="KW-0066">ATP synthesis</keyword>
<dbReference type="PANTHER" id="PTHR34383:SF3">
    <property type="entry name" value="POLYPHOSPHATE:AMP PHOSPHOTRANSFERASE"/>
    <property type="match status" value="1"/>
</dbReference>
<dbReference type="PANTHER" id="PTHR34383">
    <property type="entry name" value="POLYPHOSPHATE:AMP PHOSPHOTRANSFERASE-RELATED"/>
    <property type="match status" value="1"/>
</dbReference>
<dbReference type="GO" id="GO:0006754">
    <property type="term" value="P:ATP biosynthetic process"/>
    <property type="evidence" value="ECO:0007669"/>
    <property type="project" value="UniProtKB-KW"/>
</dbReference>
<evidence type="ECO:0000313" key="8">
    <source>
        <dbReference type="Proteomes" id="UP000182703"/>
    </source>
</evidence>